<dbReference type="FunFam" id="1.10.1900.40:FF:000001">
    <property type="entry name" value="Erythrocyte membrane protein 1"/>
    <property type="match status" value="1"/>
</dbReference>
<organism evidence="7 8">
    <name type="scientific">Plasmodium falciparum (isolate Palo Alto / Uganda)</name>
    <dbReference type="NCBI Taxonomy" id="57270"/>
    <lineage>
        <taxon>Eukaryota</taxon>
        <taxon>Sar</taxon>
        <taxon>Alveolata</taxon>
        <taxon>Apicomplexa</taxon>
        <taxon>Aconoidasida</taxon>
        <taxon>Haemosporida</taxon>
        <taxon>Plasmodiidae</taxon>
        <taxon>Plasmodium</taxon>
        <taxon>Plasmodium (Laverania)</taxon>
    </lineage>
</organism>
<dbReference type="Pfam" id="PF05424">
    <property type="entry name" value="Duffy_binding"/>
    <property type="match status" value="5"/>
</dbReference>
<dbReference type="GO" id="GO:0046789">
    <property type="term" value="F:host cell surface receptor binding"/>
    <property type="evidence" value="ECO:0007669"/>
    <property type="project" value="InterPro"/>
</dbReference>
<dbReference type="SUPFAM" id="SSF140924">
    <property type="entry name" value="Duffy binding domain-like"/>
    <property type="match status" value="6"/>
</dbReference>
<dbReference type="InterPro" id="IPR004258">
    <property type="entry name" value="DBL"/>
</dbReference>
<dbReference type="InterPro" id="IPR006373">
    <property type="entry name" value="VSA_Rifin"/>
</dbReference>
<feature type="region of interest" description="Disordered" evidence="1">
    <location>
        <begin position="1"/>
        <end position="21"/>
    </location>
</feature>
<feature type="region of interest" description="Disordered" evidence="1">
    <location>
        <begin position="2717"/>
        <end position="2745"/>
    </location>
</feature>
<feature type="domain" description="Duffy-antigen binding" evidence="3">
    <location>
        <begin position="1399"/>
        <end position="1561"/>
    </location>
</feature>
<feature type="compositionally biased region" description="Polar residues" evidence="1">
    <location>
        <begin position="2717"/>
        <end position="2732"/>
    </location>
</feature>
<dbReference type="InterPro" id="IPR029210">
    <property type="entry name" value="PfEMP1_NTS"/>
</dbReference>
<accession>W4J528</accession>
<evidence type="ECO:0000259" key="2">
    <source>
        <dbReference type="Pfam" id="PF03011"/>
    </source>
</evidence>
<feature type="compositionally biased region" description="Polar residues" evidence="1">
    <location>
        <begin position="734"/>
        <end position="748"/>
    </location>
</feature>
<feature type="domain" description="Duffy-binding-like" evidence="6">
    <location>
        <begin position="2027"/>
        <end position="2166"/>
    </location>
</feature>
<sequence>MGAGQSTPSVPKNVKNESDKSARNVLENIGRKIKDIASKDEIEYINFLKGNLGNAQFYHPFSQYRRYYTGSCDLDYKFHSNIWNGDNEYRHPCAGRNRNRFSYEGEAECRISKITGNKSGNGACAPYRRRHLCDYIFHQVNPVHIKNSHDLLGNLLVTAKYEGESIVNSYANSEMFNVCTALARSFADIGDIIRGKDLYLGNGDYKEKVSNNLRAIFNKIYGELKNSKAIERYKDEEGNYLKLRETWWNANRDQIWKAITCAARGNDLYSKNIGNGTTTVSNAKCREVDENPSTNLDYVPQYLRWYDEWAEHFCLVRKHKLENVKEACRGEKGNGYKKYCSREGYDCTQTDLRHNNIFVDLDCPRCEEECTNYNEWMKTQEKQFSKQQKKYDIEINKMKVSSIKDYDKKFYELLENNYTSTKFLETLNEGSSCINNIAESKIDFSKPTEAFMNSTYCGSCPLYGLECDDKGMCKPVDEDTYRKKNGLDKNDEKGEPTNIDVLVNEKREKNIDKDLMKTCKIFGLFKDASFQKWTCQYFNKLDQCNITNFDKPIDYDQKVAFNVLFKRWLKYFLQDYKKLKRKIYPCTDTKSKNTCIKECKEKCECVSEWLNKKTNEWEKIENHYNKKERDKESNFSYITKFFLERNTFKNDLVHVLENRETINDFDEIQTCSNENDCTSENKKKNDIVSILINRLQHKIHDCKNQHDEHTHENCCKTLPKITDDDEENEDQEQTSPTPCGSGESSFTNPCVDKSGATPTKTLTVVATDIQEEVHKKMVENSGTDSSGESKLKGDISRGKFYEGRKVNYLEAKQICDITIEHSNAERQNRAYKYEGPCTGKNQERFKIGKEWSYKNDQNKPTHPEAYMPQRREHMCTSNLEHLDIRSKGLSNGSFASHTLLGDVLIAAKYEAENIKKRYQQNEGKKGLNDENDKATVCRAIRYSFADIGDIIRGRDLWERNGDMVKLQGHLKTIFGTIHKSPHSDIKKNYMDNDPDYKQLRSDWWEANRRDVWKAMQCATKNGSNIKCGDNPPFDDYIPQRLRWMTEWAEWFCKAQNKYYGELEKGCQKCKVVDGKCVKVNGECANCATKCKQYAQNVKKWEDQWTKIKEKYEELYQKATQNGVTSSDKDADVVKFLEQLQKANNGEKTGVHTVYSTAAGYIHQEAKYLDCKTQTQFCEKKNGVKPSNGREDNNYSFRHQPHDHEKECNCQSRNREPPRRRPGVLRHHLHLGRSGRQVVCRERRHYQQVLKNGRQQQVVVCRVRGRFPPPRQSVARSATGTSSRPAEKDPSSDEEEEEDDEDDSDEEDKGEDEAEGEKADTTENTKQEVDGSEAPAAKEAVPPTTTTTQDTVDVCEMVKALIGNNNGINLIGKCNGKYNRGKDKYPGWNCDSEIDKTHKGACMPPRRQKLCIYYFGNEAQIPIINSQDVLRDAFIKSAAGETFLSWQKYKTDNNNDANLQNNLESGIIPEDFKRQMFYTFGDLRDFFFGSDISKLNKHTKALKANLHRIFNDAVKTDYKGKRETWWKAYGPQIWKGMLCGLSHASGNKETVQKTLTTNPNYKYETVKFSGDNTTTLEKFAKKPQFLRWMIEWGEEFCKKRKEQLENLKDKCPDYTCSFDTKKQECENHCKVYEEWLKDWKTQYEKQSEKFTTDKEKPEYKDDPDVASSENAHKYLSKKLKQICQNESTTDKCYYNCMEYASRQPQTSACSQQQQQQNKSSTQNHFPEAFDCPPKEIGDRCNCPKLPEPKYCVDKTAYDIRKEAETKVKNIDDSMKGKGNDFNIQCNKVNKNNVTVKDSCNFEETYKKSLDNINETCKGKGVDRLKIGQKWNSKYITKIGKDIFIPPRREYICLHDLNTLMASTIHDRNDLLKKIQDIAKIEGDDIIKKLLPQYPCNEDVICKAMKYSFADLGDIIRGRDMLLVSYDTEMEKELQNVFSQIQNSNDIKTKYPKDNGDNKYAKLREAWWDANRKDIWKAMTCNAPDEAKIYITKEGGYISPLTWTKNHCGHNDDPPDYDYIPQPLRWISEWSESYCLAQKDFLETMKNCENCKKKNDNTDCEQTKYGACRDCKKKCEEYKKFIEIWKNQFETQKKAYEEIYKRATTSNGRYFNSIDEDIKKFVEKLEQNCQKNSVDTADKYLEGGSVCRRFKFVKTDTHEKNYAFHNTPLSYKEHCECAKNFDPLDECPVDNNECKKYGIGSCPKKNFHKKLEEWTNYVLNNKSNKNKSAIVPPRRRQLCLQNLTRNLSRLNKEKSFKEGILISAASEAKMLTEQYRENPAKALQAIKYSFADIGNIIKGDDIIGNVISVQLNKLINGNKKINTSTLWWEANKEKIWNAMMCYYTGDEKTATSCPSHGNIDKEDQFLLWFQEWGENFCARQKELYEQVKIQCGKATCKSDGTIEDKCKIACKNYSNFISGKQNVYELLKRQYDNNYKKNNTGGREAHNYLKITCKDGKCDCIFQNFIKNQKWEKPYETLDDNLKSKCQCIKKERTCSEKIHKLEDEEIKEDAVQPQTPPDETQSDATKPEEITPKRDEVPPKRDEVPPKPELPSLPEYDPTNDILKSTIPVGIALALGSIAFLFIKKKPKSPVDLIRVLDIHKGDYGTPTPKSSNKYIPYVSDTYKGKTYLYVEGDTDEEKYMFMSDTTDITSSESEYEEMDINDIYVPGSPKYKTLIEVVLEPSKRDTQNDIPSDNTPSYKLTDEEWNQLKDDFISQYLPNTEPNNNYRSGNSPTNTNNTTTSHDNMGEKPFITSIHDRNLYTGEEISYNINMSTNTNNDIPKYVSNNVYSGIDLINDTLSGNKHIDIYDEVLKRKENELFGTNHVKQTSIHSVAKNTYSDDAITNKINLFHKWLDRHRDMCEKWENHHERLAKLKEKWENDNDGGNVPSDNHVLNTDVSIEIDMDNPKPINQFSNMDINVDTPTMDNMEDDIYYDVNDNDDDNDQPSVYDIPMDHNKVDVDVPKKVHIEMKILNNTSNGSLEQQFPISDIYNQRNHNSTTPHTPKIPTTRSLCECELYSPANYNNDPQMKEVMQQFEDRTSQRFHEYDDRMKTTRQKCKEQCDKEIQKIILKDKVEKELMDKFATLQTDIQSDAIPTCVCEKSIEDKVEKTCLKCGGVLGGGIAPTFGLIGSVAINMWKTTEIAAATKAAIAKGTAKGAAAGLKAGVDAVISEVSSLFGASTLDGEALGSVINVTK</sequence>
<dbReference type="OrthoDB" id="379071at2759"/>
<dbReference type="InterPro" id="IPR044932">
    <property type="entry name" value="PfEMP1_ATS_sf"/>
</dbReference>
<feature type="domain" description="Duffy-antigen binding" evidence="3">
    <location>
        <begin position="2227"/>
        <end position="2374"/>
    </location>
</feature>
<feature type="compositionally biased region" description="Basic and acidic residues" evidence="1">
    <location>
        <begin position="2524"/>
        <end position="2545"/>
    </location>
</feature>
<dbReference type="Pfam" id="PF22672">
    <property type="entry name" value="DBL_C"/>
    <property type="match status" value="2"/>
</dbReference>
<evidence type="ECO:0000259" key="5">
    <source>
        <dbReference type="Pfam" id="PF15447"/>
    </source>
</evidence>
<dbReference type="Pfam" id="PF02009">
    <property type="entry name" value="RIFIN"/>
    <property type="match status" value="1"/>
</dbReference>
<feature type="compositionally biased region" description="Polar residues" evidence="1">
    <location>
        <begin position="1273"/>
        <end position="1283"/>
    </location>
</feature>
<evidence type="ECO:0008006" key="9">
    <source>
        <dbReference type="Google" id="ProtNLM"/>
    </source>
</evidence>
<dbReference type="EMBL" id="KI927270">
    <property type="protein sequence ID" value="ETW57383.1"/>
    <property type="molecule type" value="Genomic_DNA"/>
</dbReference>
<dbReference type="InterPro" id="IPR029211">
    <property type="entry name" value="PfEMP1_ATS"/>
</dbReference>
<proteinExistence type="predicted"/>
<dbReference type="Gene3D" id="1.10.1900.40">
    <property type="entry name" value="Acidic terminal segments, variant surface antigen of PfEMP1"/>
    <property type="match status" value="2"/>
</dbReference>
<dbReference type="NCBIfam" id="TIGR01477">
    <property type="entry name" value="RIFIN"/>
    <property type="match status" value="1"/>
</dbReference>
<feature type="compositionally biased region" description="Acidic residues" evidence="1">
    <location>
        <begin position="723"/>
        <end position="732"/>
    </location>
</feature>
<evidence type="ECO:0000259" key="3">
    <source>
        <dbReference type="Pfam" id="PF05424"/>
    </source>
</evidence>
<feature type="compositionally biased region" description="Basic and acidic residues" evidence="1">
    <location>
        <begin position="1181"/>
        <end position="1192"/>
    </location>
</feature>
<evidence type="ECO:0000259" key="4">
    <source>
        <dbReference type="Pfam" id="PF15445"/>
    </source>
</evidence>
<dbReference type="Pfam" id="PF15445">
    <property type="entry name" value="ATS"/>
    <property type="match status" value="1"/>
</dbReference>
<dbReference type="Gene3D" id="1.20.58.830">
    <property type="match status" value="5"/>
</dbReference>
<dbReference type="FunFam" id="1.20.1310.20:FF:000015">
    <property type="entry name" value="Erythrocyte membrane protein 1, PfEMP1"/>
    <property type="match status" value="1"/>
</dbReference>
<feature type="domain" description="Plasmodium falciparum erythrocyte membrane protein 1 acidic terminal segment" evidence="4">
    <location>
        <begin position="2565"/>
        <end position="2991"/>
    </location>
</feature>
<feature type="domain" description="Duffy-antigen binding" evidence="3">
    <location>
        <begin position="1841"/>
        <end position="2023"/>
    </location>
</feature>
<feature type="domain" description="Duffy-antigen binding" evidence="3">
    <location>
        <begin position="122"/>
        <end position="304"/>
    </location>
</feature>
<dbReference type="Gene3D" id="1.20.58.1930">
    <property type="match status" value="1"/>
</dbReference>
<reference evidence="7 8" key="2">
    <citation type="submission" date="2013-02" db="EMBL/GenBank/DDBJ databases">
        <title>The Genome Sequence of Plasmodium falciparum Palo Alto/Uganda.</title>
        <authorList>
            <consortium name="The Broad Institute Genome Sequencing Platform"/>
            <consortium name="The Broad Institute Genome Sequencing Center for Infectious Disease"/>
            <person name="Neafsey D."/>
            <person name="Cheeseman I."/>
            <person name="Volkman S."/>
            <person name="Adams J."/>
            <person name="Walker B."/>
            <person name="Young S.K."/>
            <person name="Zeng Q."/>
            <person name="Gargeya S."/>
            <person name="Fitzgerald M."/>
            <person name="Haas B."/>
            <person name="Abouelleil A."/>
            <person name="Alvarado L."/>
            <person name="Arachchi H.M."/>
            <person name="Berlin A.M."/>
            <person name="Chapman S.B."/>
            <person name="Dewar J."/>
            <person name="Goldberg J."/>
            <person name="Griggs A."/>
            <person name="Gujja S."/>
            <person name="Hansen M."/>
            <person name="Howarth C."/>
            <person name="Imamovic A."/>
            <person name="Larimer J."/>
            <person name="McCowan C."/>
            <person name="Murphy C."/>
            <person name="Neiman D."/>
            <person name="Pearson M."/>
            <person name="Priest M."/>
            <person name="Roberts A."/>
            <person name="Saif S."/>
            <person name="Shea T."/>
            <person name="Sisk P."/>
            <person name="Sykes S."/>
            <person name="Wortman J."/>
            <person name="Nusbaum C."/>
            <person name="Birren B."/>
        </authorList>
    </citation>
    <scope>NUCLEOTIDE SEQUENCE [LARGE SCALE GENOMIC DNA]</scope>
    <source>
        <strain evidence="7 8">Palo Alto/Uganda</strain>
    </source>
</reference>
<evidence type="ECO:0000313" key="8">
    <source>
        <dbReference type="Proteomes" id="UP000019103"/>
    </source>
</evidence>
<dbReference type="Pfam" id="PF15447">
    <property type="entry name" value="NTS"/>
    <property type="match status" value="1"/>
</dbReference>
<feature type="compositionally biased region" description="Basic and acidic residues" evidence="1">
    <location>
        <begin position="1315"/>
        <end position="1328"/>
    </location>
</feature>
<feature type="region of interest" description="Disordered" evidence="1">
    <location>
        <begin position="2504"/>
        <end position="2556"/>
    </location>
</feature>
<feature type="region of interest" description="Disordered" evidence="1">
    <location>
        <begin position="1181"/>
        <end position="1222"/>
    </location>
</feature>
<dbReference type="Proteomes" id="UP000019103">
    <property type="component" value="Unassembled WGS sequence"/>
</dbReference>
<feature type="compositionally biased region" description="Acidic residues" evidence="1">
    <location>
        <begin position="1291"/>
        <end position="1314"/>
    </location>
</feature>
<dbReference type="InterPro" id="IPR042202">
    <property type="entry name" value="Duffy-ag-bd_sf"/>
</dbReference>
<dbReference type="OMA" id="QECENHC"/>
<dbReference type="InterPro" id="IPR008602">
    <property type="entry name" value="Duffy-antigen-binding"/>
</dbReference>
<feature type="compositionally biased region" description="Polar residues" evidence="1">
    <location>
        <begin position="1"/>
        <end position="10"/>
    </location>
</feature>
<evidence type="ECO:0000259" key="6">
    <source>
        <dbReference type="Pfam" id="PF22672"/>
    </source>
</evidence>
<dbReference type="Gene3D" id="1.20.1310.20">
    <property type="entry name" value="Duffy-antigen binding domain"/>
    <property type="match status" value="5"/>
</dbReference>
<evidence type="ECO:0000313" key="7">
    <source>
        <dbReference type="EMBL" id="ETW57383.1"/>
    </source>
</evidence>
<reference evidence="7 8" key="1">
    <citation type="submission" date="2013-02" db="EMBL/GenBank/DDBJ databases">
        <title>The Genome Annotation of Plasmodium falciparum Palo Alto/Uganda.</title>
        <authorList>
            <consortium name="The Broad Institute Genome Sequencing Platform"/>
            <consortium name="The Broad Institute Genome Sequencing Center for Infectious Disease"/>
            <person name="Neafsey D."/>
            <person name="Hoffman S."/>
            <person name="Volkman S."/>
            <person name="Rosenthal P."/>
            <person name="Walker B."/>
            <person name="Young S.K."/>
            <person name="Zeng Q."/>
            <person name="Gargeya S."/>
            <person name="Fitzgerald M."/>
            <person name="Haas B."/>
            <person name="Abouelleil A."/>
            <person name="Allen A.W."/>
            <person name="Alvarado L."/>
            <person name="Arachchi H.M."/>
            <person name="Berlin A.M."/>
            <person name="Chapman S.B."/>
            <person name="Gainer-Dewar J."/>
            <person name="Goldberg J."/>
            <person name="Griggs A."/>
            <person name="Gujja S."/>
            <person name="Hansen M."/>
            <person name="Howarth C."/>
            <person name="Imamovic A."/>
            <person name="Ireland A."/>
            <person name="Larimer J."/>
            <person name="McCowan C."/>
            <person name="Murphy C."/>
            <person name="Pearson M."/>
            <person name="Poon T.W."/>
            <person name="Priest M."/>
            <person name="Roberts A."/>
            <person name="Saif S."/>
            <person name="Shea T."/>
            <person name="Sisk P."/>
            <person name="Sykes S."/>
            <person name="Wortman J."/>
            <person name="Nusbaum C."/>
            <person name="Birren B."/>
        </authorList>
    </citation>
    <scope>NUCLEOTIDE SEQUENCE [LARGE SCALE GENOMIC DNA]</scope>
    <source>
        <strain evidence="7 8">Palo Alto/Uganda</strain>
    </source>
</reference>
<dbReference type="FunFam" id="1.20.58.830:FF:000029">
    <property type="entry name" value="Erythrocyte membrane protein 1, PfEMP1"/>
    <property type="match status" value="1"/>
</dbReference>
<evidence type="ECO:0000256" key="1">
    <source>
        <dbReference type="SAM" id="MobiDB-lite"/>
    </source>
</evidence>
<dbReference type="FunFam" id="1.20.58.830:FF:000017">
    <property type="entry name" value="Erythrocyte membrane protein 1, PfEMP1"/>
    <property type="match status" value="1"/>
</dbReference>
<feature type="region of interest" description="Disordered" evidence="1">
    <location>
        <begin position="720"/>
        <end position="754"/>
    </location>
</feature>
<gene>
    <name evidence="7" type="ORF">PFUGPA_00638</name>
</gene>
<dbReference type="InterPro" id="IPR054595">
    <property type="entry name" value="DBL_C"/>
</dbReference>
<name>W4J528_PLAFP</name>
<feature type="domain" description="Plasmodium falciparum erythrocyte membrane protein-1 N-terminal segment" evidence="5">
    <location>
        <begin position="21"/>
        <end position="56"/>
    </location>
</feature>
<feature type="compositionally biased region" description="Basic and acidic residues" evidence="1">
    <location>
        <begin position="1199"/>
        <end position="1218"/>
    </location>
</feature>
<protein>
    <recommendedName>
        <fullName evidence="9">Erythrocyte membrane protein 1</fullName>
    </recommendedName>
</protein>
<dbReference type="GO" id="GO:0016020">
    <property type="term" value="C:membrane"/>
    <property type="evidence" value="ECO:0007669"/>
    <property type="project" value="InterPro"/>
</dbReference>
<feature type="domain" description="Duffy-binding-like" evidence="2">
    <location>
        <begin position="564"/>
        <end position="709"/>
    </location>
</feature>
<dbReference type="FunFam" id="1.20.58.830:FF:000021">
    <property type="entry name" value="Erythrocyte membrane protein 1, PfEMP1"/>
    <property type="match status" value="1"/>
</dbReference>
<feature type="region of interest" description="Disordered" evidence="1">
    <location>
        <begin position="1266"/>
        <end position="1347"/>
    </location>
</feature>
<dbReference type="FunFam" id="1.20.58.830:FF:000006">
    <property type="entry name" value="Erythrocyte membrane protein 1, PfEMP1"/>
    <property type="match status" value="1"/>
</dbReference>
<dbReference type="Pfam" id="PF03011">
    <property type="entry name" value="PFEMP"/>
    <property type="match status" value="1"/>
</dbReference>
<feature type="domain" description="Duffy-binding-like" evidence="6">
    <location>
        <begin position="308"/>
        <end position="454"/>
    </location>
</feature>
<feature type="domain" description="Duffy-antigen binding" evidence="3">
    <location>
        <begin position="865"/>
        <end position="1042"/>
    </location>
</feature>